<feature type="compositionally biased region" description="Basic and acidic residues" evidence="1">
    <location>
        <begin position="1"/>
        <end position="15"/>
    </location>
</feature>
<proteinExistence type="predicted"/>
<accession>A0A6J4P3W9</accession>
<evidence type="ECO:0000256" key="1">
    <source>
        <dbReference type="SAM" id="MobiDB-lite"/>
    </source>
</evidence>
<evidence type="ECO:0000313" key="2">
    <source>
        <dbReference type="EMBL" id="CAA9404118.1"/>
    </source>
</evidence>
<gene>
    <name evidence="2" type="ORF">AVDCRST_MAG66-1607</name>
</gene>
<reference evidence="2" key="1">
    <citation type="submission" date="2020-02" db="EMBL/GenBank/DDBJ databases">
        <authorList>
            <person name="Meier V. D."/>
        </authorList>
    </citation>
    <scope>NUCLEOTIDE SEQUENCE</scope>
    <source>
        <strain evidence="2">AVDCRST_MAG66</strain>
    </source>
</reference>
<protein>
    <submittedName>
        <fullName evidence="2">Uncharacterized protein</fullName>
    </submittedName>
</protein>
<dbReference type="AlphaFoldDB" id="A0A6J4P3W9"/>
<sequence length="94" mass="9726">MGVDVHAEHGAERDGAPAGAEDVDCGGIVQGPDGARGTGLGESAVLRLDGEARVAELRGELTRTRSSSRAAYAVRSRARPRSASAVARKVRAWS</sequence>
<name>A0A6J4P3W9_9PSEU</name>
<dbReference type="EMBL" id="CADCUS010000243">
    <property type="protein sequence ID" value="CAA9404118.1"/>
    <property type="molecule type" value="Genomic_DNA"/>
</dbReference>
<organism evidence="2">
    <name type="scientific">uncultured Pseudonocardia sp</name>
    <dbReference type="NCBI Taxonomy" id="211455"/>
    <lineage>
        <taxon>Bacteria</taxon>
        <taxon>Bacillati</taxon>
        <taxon>Actinomycetota</taxon>
        <taxon>Actinomycetes</taxon>
        <taxon>Pseudonocardiales</taxon>
        <taxon>Pseudonocardiaceae</taxon>
        <taxon>Pseudonocardia</taxon>
        <taxon>environmental samples</taxon>
    </lineage>
</organism>
<feature type="region of interest" description="Disordered" evidence="1">
    <location>
        <begin position="1"/>
        <end position="40"/>
    </location>
</feature>